<evidence type="ECO:0000313" key="2">
    <source>
        <dbReference type="Proteomes" id="UP001157502"/>
    </source>
</evidence>
<sequence length="66" mass="6990">MTHPPFHSPSPAHSSTLAKAFVWAADDTPDAPAQTPLSATFTSLPSGHRSPPGTFLMHHRDNGVMA</sequence>
<dbReference type="EMBL" id="CM055750">
    <property type="protein sequence ID" value="KAJ7993873.1"/>
    <property type="molecule type" value="Genomic_DNA"/>
</dbReference>
<organism evidence="1 2">
    <name type="scientific">Dallia pectoralis</name>
    <name type="common">Alaska blackfish</name>
    <dbReference type="NCBI Taxonomy" id="75939"/>
    <lineage>
        <taxon>Eukaryota</taxon>
        <taxon>Metazoa</taxon>
        <taxon>Chordata</taxon>
        <taxon>Craniata</taxon>
        <taxon>Vertebrata</taxon>
        <taxon>Euteleostomi</taxon>
        <taxon>Actinopterygii</taxon>
        <taxon>Neopterygii</taxon>
        <taxon>Teleostei</taxon>
        <taxon>Protacanthopterygii</taxon>
        <taxon>Esociformes</taxon>
        <taxon>Umbridae</taxon>
        <taxon>Dallia</taxon>
    </lineage>
</organism>
<reference evidence="1" key="1">
    <citation type="submission" date="2021-05" db="EMBL/GenBank/DDBJ databases">
        <authorList>
            <person name="Pan Q."/>
            <person name="Jouanno E."/>
            <person name="Zahm M."/>
            <person name="Klopp C."/>
            <person name="Cabau C."/>
            <person name="Louis A."/>
            <person name="Berthelot C."/>
            <person name="Parey E."/>
            <person name="Roest Crollius H."/>
            <person name="Montfort J."/>
            <person name="Robinson-Rechavi M."/>
            <person name="Bouchez O."/>
            <person name="Lampietro C."/>
            <person name="Lopez Roques C."/>
            <person name="Donnadieu C."/>
            <person name="Postlethwait J."/>
            <person name="Bobe J."/>
            <person name="Dillon D."/>
            <person name="Chandos A."/>
            <person name="von Hippel F."/>
            <person name="Guiguen Y."/>
        </authorList>
    </citation>
    <scope>NUCLEOTIDE SEQUENCE</scope>
    <source>
        <strain evidence="1">YG-Jan2019</strain>
    </source>
</reference>
<gene>
    <name evidence="1" type="ORF">DPEC_G00259210</name>
</gene>
<comment type="caution">
    <text evidence="1">The sequence shown here is derived from an EMBL/GenBank/DDBJ whole genome shotgun (WGS) entry which is preliminary data.</text>
</comment>
<name>A0ACC2FRC9_DALPE</name>
<keyword evidence="2" id="KW-1185">Reference proteome</keyword>
<protein>
    <submittedName>
        <fullName evidence="1">Uncharacterized protein</fullName>
    </submittedName>
</protein>
<accession>A0ACC2FRC9</accession>
<proteinExistence type="predicted"/>
<evidence type="ECO:0000313" key="1">
    <source>
        <dbReference type="EMBL" id="KAJ7993873.1"/>
    </source>
</evidence>
<dbReference type="Proteomes" id="UP001157502">
    <property type="component" value="Chromosome 23"/>
</dbReference>